<proteinExistence type="predicted"/>
<sequence length="42" mass="5018">MQGLLFGRPFFYLKLKLRDLLAGKEMEWIVDYEVGFPKELEP</sequence>
<reference evidence="2" key="1">
    <citation type="submission" date="2011-06" db="EMBL/GenBank/DDBJ databases">
        <title>Complete genome sequence of Paenibacillus mucilaginosus KNP414.</title>
        <authorList>
            <person name="Wang J."/>
            <person name="Hu S."/>
            <person name="Hu X."/>
            <person name="Zhang B."/>
            <person name="Dong D."/>
            <person name="Zhang S."/>
            <person name="Zhao K."/>
            <person name="Wu D."/>
        </authorList>
    </citation>
    <scope>NUCLEOTIDE SEQUENCE [LARGE SCALE GENOMIC DNA]</scope>
    <source>
        <strain evidence="2">KNP414</strain>
    </source>
</reference>
<evidence type="ECO:0000313" key="2">
    <source>
        <dbReference type="Proteomes" id="UP000006620"/>
    </source>
</evidence>
<gene>
    <name evidence="1" type="ordered locus">KNP414_02398</name>
</gene>
<dbReference type="KEGG" id="pms:KNP414_02398"/>
<dbReference type="PATRIC" id="fig|1036673.3.peg.2162"/>
<organism evidence="1 2">
    <name type="scientific">Paenibacillus mucilaginosus (strain KNP414)</name>
    <dbReference type="NCBI Taxonomy" id="1036673"/>
    <lineage>
        <taxon>Bacteria</taxon>
        <taxon>Bacillati</taxon>
        <taxon>Bacillota</taxon>
        <taxon>Bacilli</taxon>
        <taxon>Bacillales</taxon>
        <taxon>Paenibacillaceae</taxon>
        <taxon>Paenibacillus</taxon>
    </lineage>
</organism>
<dbReference type="AlphaFoldDB" id="F8F5E8"/>
<dbReference type="Proteomes" id="UP000006620">
    <property type="component" value="Chromosome"/>
</dbReference>
<evidence type="ECO:0000313" key="1">
    <source>
        <dbReference type="EMBL" id="AEI40959.1"/>
    </source>
</evidence>
<accession>F8F5E8</accession>
<dbReference type="HOGENOM" id="CLU_3255053_0_0_9"/>
<name>F8F5E8_PAEMK</name>
<reference evidence="1 2" key="2">
    <citation type="journal article" date="2013" name="Genome Announc.">
        <title>Genome Sequence of Growth-Improving Paenibacillus mucilaginosus Strain KNP414.</title>
        <authorList>
            <person name="Lu J.J."/>
            <person name="Wang J.F."/>
            <person name="Hu X.F."/>
        </authorList>
    </citation>
    <scope>NUCLEOTIDE SEQUENCE [LARGE SCALE GENOMIC DNA]</scope>
    <source>
        <strain evidence="1 2">KNP414</strain>
    </source>
</reference>
<protein>
    <submittedName>
        <fullName evidence="1">Uncharacterized protein</fullName>
    </submittedName>
</protein>
<dbReference type="EMBL" id="CP002869">
    <property type="protein sequence ID" value="AEI40959.1"/>
    <property type="molecule type" value="Genomic_DNA"/>
</dbReference>